<dbReference type="EMBL" id="JAVHNQ010000008">
    <property type="protein sequence ID" value="KAK6340684.1"/>
    <property type="molecule type" value="Genomic_DNA"/>
</dbReference>
<proteinExistence type="predicted"/>
<keyword evidence="2" id="KW-0812">Transmembrane</keyword>
<organism evidence="3 4">
    <name type="scientific">Orbilia brochopaga</name>
    <dbReference type="NCBI Taxonomy" id="3140254"/>
    <lineage>
        <taxon>Eukaryota</taxon>
        <taxon>Fungi</taxon>
        <taxon>Dikarya</taxon>
        <taxon>Ascomycota</taxon>
        <taxon>Pezizomycotina</taxon>
        <taxon>Orbiliomycetes</taxon>
        <taxon>Orbiliales</taxon>
        <taxon>Orbiliaceae</taxon>
        <taxon>Orbilia</taxon>
    </lineage>
</organism>
<feature type="compositionally biased region" description="Low complexity" evidence="1">
    <location>
        <begin position="22"/>
        <end position="31"/>
    </location>
</feature>
<evidence type="ECO:0000313" key="3">
    <source>
        <dbReference type="EMBL" id="KAK6340684.1"/>
    </source>
</evidence>
<feature type="compositionally biased region" description="Polar residues" evidence="1">
    <location>
        <begin position="40"/>
        <end position="54"/>
    </location>
</feature>
<keyword evidence="2" id="KW-1133">Transmembrane helix</keyword>
<evidence type="ECO:0000313" key="4">
    <source>
        <dbReference type="Proteomes" id="UP001375240"/>
    </source>
</evidence>
<protein>
    <submittedName>
        <fullName evidence="3">Uncharacterized protein</fullName>
    </submittedName>
</protein>
<dbReference type="AlphaFoldDB" id="A0AAV9UHH2"/>
<accession>A0AAV9UHH2</accession>
<keyword evidence="4" id="KW-1185">Reference proteome</keyword>
<evidence type="ECO:0000256" key="1">
    <source>
        <dbReference type="SAM" id="MobiDB-lite"/>
    </source>
</evidence>
<sequence>MQPVCGTLGVAEISQTMPSNHTSTPTPTPTTKNERAKHPPSQQNPDTRGSNRTPNKVGWKIAVGITSFALLAILVILVIYFFRRKIRRRSDNSSLEIGLRKPKARHPEHKYNLDLQGSASTNTTRGRGRSLAISNSSRTPNIFKFHHFACRFPPLDDFAILKALSELENRITDHVINFWHSGSVTSVEYQTYIRSPESRSSWTRILHNGRPLLVDLAARTQMFRAILGYHVYTAIADWRVFFLSHEDTTAEQITNLRRHICQCGEDETSGISIAERARFIYGLLETASEPHLSAQSRNEYLEPQRESLSDIAQMVTSISFQLAPQPDDFRFEFRNKDDTSISGRDLYAIRLLGEAATEVDMSAIEVVNGVEDGTVRALIAPGVIRIPRKNKNAYVLRKAQVWIA</sequence>
<name>A0AAV9UHH2_9PEZI</name>
<evidence type="ECO:0000256" key="2">
    <source>
        <dbReference type="SAM" id="Phobius"/>
    </source>
</evidence>
<dbReference type="Proteomes" id="UP001375240">
    <property type="component" value="Unassembled WGS sequence"/>
</dbReference>
<keyword evidence="2" id="KW-0472">Membrane</keyword>
<feature type="region of interest" description="Disordered" evidence="1">
    <location>
        <begin position="12"/>
        <end position="54"/>
    </location>
</feature>
<comment type="caution">
    <text evidence="3">The sequence shown here is derived from an EMBL/GenBank/DDBJ whole genome shotgun (WGS) entry which is preliminary data.</text>
</comment>
<gene>
    <name evidence="3" type="ORF">TWF696_009008</name>
</gene>
<reference evidence="3 4" key="1">
    <citation type="submission" date="2019-10" db="EMBL/GenBank/DDBJ databases">
        <authorList>
            <person name="Palmer J.M."/>
        </authorList>
    </citation>
    <scope>NUCLEOTIDE SEQUENCE [LARGE SCALE GENOMIC DNA]</scope>
    <source>
        <strain evidence="3 4">TWF696</strain>
    </source>
</reference>
<feature type="transmembrane region" description="Helical" evidence="2">
    <location>
        <begin position="61"/>
        <end position="82"/>
    </location>
</feature>